<name>A0A1M5NRD0_9EURY</name>
<dbReference type="Proteomes" id="UP000184357">
    <property type="component" value="Unassembled WGS sequence"/>
</dbReference>
<evidence type="ECO:0000313" key="3">
    <source>
        <dbReference type="Proteomes" id="UP000184357"/>
    </source>
</evidence>
<dbReference type="Pfam" id="PF18545">
    <property type="entry name" value="HalOD1"/>
    <property type="match status" value="1"/>
</dbReference>
<dbReference type="InterPro" id="IPR040624">
    <property type="entry name" value="HalOD1"/>
</dbReference>
<sequence>MARTRTAQRRFDPKTDGDLTSVIVLAVADAKDVSPHAITDPTLFDCIDVESVSRLVEDGPTGAAGTESVRFDYDDSLIEVRADGLVGVFEPVGDAR</sequence>
<accession>A0A1M5NRD0</accession>
<dbReference type="EMBL" id="FQWV01000003">
    <property type="protein sequence ID" value="SHG92028.1"/>
    <property type="molecule type" value="Genomic_DNA"/>
</dbReference>
<dbReference type="AlphaFoldDB" id="A0A1M5NRD0"/>
<gene>
    <name evidence="2" type="ORF">SAMN05443636_1322</name>
</gene>
<keyword evidence="3" id="KW-1185">Reference proteome</keyword>
<proteinExistence type="predicted"/>
<evidence type="ECO:0000313" key="2">
    <source>
        <dbReference type="EMBL" id="SHG92028.1"/>
    </source>
</evidence>
<dbReference type="STRING" id="43928.SAMN05443636_1322"/>
<protein>
    <recommendedName>
        <fullName evidence="1">Halobacterial output domain-containing protein</fullName>
    </recommendedName>
</protein>
<dbReference type="RefSeq" id="WP_268762486.1">
    <property type="nucleotide sequence ID" value="NZ_FQWV01000003.1"/>
</dbReference>
<organism evidence="2 3">
    <name type="scientific">Halobaculum gomorrense</name>
    <dbReference type="NCBI Taxonomy" id="43928"/>
    <lineage>
        <taxon>Archaea</taxon>
        <taxon>Methanobacteriati</taxon>
        <taxon>Methanobacteriota</taxon>
        <taxon>Stenosarchaea group</taxon>
        <taxon>Halobacteria</taxon>
        <taxon>Halobacteriales</taxon>
        <taxon>Haloferacaceae</taxon>
        <taxon>Halobaculum</taxon>
    </lineage>
</organism>
<feature type="domain" description="Halobacterial output" evidence="1">
    <location>
        <begin position="19"/>
        <end position="88"/>
    </location>
</feature>
<evidence type="ECO:0000259" key="1">
    <source>
        <dbReference type="Pfam" id="PF18545"/>
    </source>
</evidence>
<reference evidence="2 3" key="1">
    <citation type="submission" date="2016-11" db="EMBL/GenBank/DDBJ databases">
        <authorList>
            <person name="Jaros S."/>
            <person name="Januszkiewicz K."/>
            <person name="Wedrychowicz H."/>
        </authorList>
    </citation>
    <scope>NUCLEOTIDE SEQUENCE [LARGE SCALE GENOMIC DNA]</scope>
    <source>
        <strain evidence="2 3">DSM 9297</strain>
    </source>
</reference>